<feature type="domain" description="Xylose isomerase-like TIM barrel" evidence="1">
    <location>
        <begin position="25"/>
        <end position="256"/>
    </location>
</feature>
<name>A0A4U7BSG9_9BACT</name>
<comment type="caution">
    <text evidence="2">The sequence shown here is derived from an EMBL/GenBank/DDBJ whole genome shotgun (WGS) entry which is preliminary data.</text>
</comment>
<keyword evidence="2" id="KW-0413">Isomerase</keyword>
<sequence>MKIGLETESMHLWFQNGRMDIFSYIDFAKELGCDGVMINIIKDFGLDEEWGCLGSNDEHHLKKIKAKLDEYNMYCEIDAKGFDKNKFEKIAKVAQTLNAKIIRSYVPLTDKNKKVKNASDGSFDDSKITAVFNKEDFLNSHNEIKALIEILEKYDLKLAIENHEYQTSGDLLELLALINHPRIGFLYDFGNSMMAYEDPIKACKDMAKYTFSTHCKDHIIFNEDGVDYVCGVPLGEGNIDIKACVEILKNEGLDRINIEQCFPYCATFKREKGTGGVSELGEGAFKLEKPLFEGLKAMQYYYPQEVSNELLEKLLQLQKEGCEKSVRYLRSII</sequence>
<dbReference type="RefSeq" id="WP_137620073.1">
    <property type="nucleotide sequence ID" value="NZ_NXLZ01000002.1"/>
</dbReference>
<dbReference type="Proteomes" id="UP000308838">
    <property type="component" value="Unassembled WGS sequence"/>
</dbReference>
<evidence type="ECO:0000313" key="2">
    <source>
        <dbReference type="EMBL" id="TKX31724.1"/>
    </source>
</evidence>
<dbReference type="Pfam" id="PF01261">
    <property type="entry name" value="AP_endonuc_2"/>
    <property type="match status" value="1"/>
</dbReference>
<accession>A0A4U7BSG9</accession>
<dbReference type="Gene3D" id="3.20.20.150">
    <property type="entry name" value="Divalent-metal-dependent TIM barrel enzymes"/>
    <property type="match status" value="1"/>
</dbReference>
<evidence type="ECO:0000259" key="1">
    <source>
        <dbReference type="Pfam" id="PF01261"/>
    </source>
</evidence>
<reference evidence="2 3" key="1">
    <citation type="submission" date="2018-05" db="EMBL/GenBank/DDBJ databases">
        <title>Novel Campyloabacter and Helicobacter Species and Strains.</title>
        <authorList>
            <person name="Mannion A.J."/>
            <person name="Shen Z."/>
            <person name="Fox J.G."/>
        </authorList>
    </citation>
    <scope>NUCLEOTIDE SEQUENCE [LARGE SCALE GENOMIC DNA]</scope>
    <source>
        <strain evidence="3">MIT17-664</strain>
    </source>
</reference>
<dbReference type="InterPro" id="IPR050312">
    <property type="entry name" value="IolE/XylAMocC-like"/>
</dbReference>
<keyword evidence="3" id="KW-1185">Reference proteome</keyword>
<evidence type="ECO:0000313" key="3">
    <source>
        <dbReference type="Proteomes" id="UP000308838"/>
    </source>
</evidence>
<protein>
    <submittedName>
        <fullName evidence="2">Sugar phosphate isomerase/epimerase</fullName>
    </submittedName>
</protein>
<dbReference type="InterPro" id="IPR013022">
    <property type="entry name" value="Xyl_isomerase-like_TIM-brl"/>
</dbReference>
<dbReference type="PANTHER" id="PTHR12110:SF53">
    <property type="entry name" value="BLR5974 PROTEIN"/>
    <property type="match status" value="1"/>
</dbReference>
<dbReference type="GO" id="GO:0016853">
    <property type="term" value="F:isomerase activity"/>
    <property type="evidence" value="ECO:0007669"/>
    <property type="project" value="UniProtKB-KW"/>
</dbReference>
<organism evidence="2 3">
    <name type="scientific">Campylobacter estrildidarum</name>
    <dbReference type="NCBI Taxonomy" id="2510189"/>
    <lineage>
        <taxon>Bacteria</taxon>
        <taxon>Pseudomonadati</taxon>
        <taxon>Campylobacterota</taxon>
        <taxon>Epsilonproteobacteria</taxon>
        <taxon>Campylobacterales</taxon>
        <taxon>Campylobacteraceae</taxon>
        <taxon>Campylobacter</taxon>
    </lineage>
</organism>
<dbReference type="InterPro" id="IPR036237">
    <property type="entry name" value="Xyl_isomerase-like_sf"/>
</dbReference>
<gene>
    <name evidence="2" type="ORF">CQA69_01465</name>
</gene>
<dbReference type="SUPFAM" id="SSF51658">
    <property type="entry name" value="Xylose isomerase-like"/>
    <property type="match status" value="1"/>
</dbReference>
<dbReference type="OrthoDB" id="256906at2"/>
<dbReference type="AlphaFoldDB" id="A0A4U7BSG9"/>
<dbReference type="EMBL" id="NXLZ01000002">
    <property type="protein sequence ID" value="TKX31724.1"/>
    <property type="molecule type" value="Genomic_DNA"/>
</dbReference>
<proteinExistence type="predicted"/>
<dbReference type="PANTHER" id="PTHR12110">
    <property type="entry name" value="HYDROXYPYRUVATE ISOMERASE"/>
    <property type="match status" value="1"/>
</dbReference>